<organism evidence="1 2">
    <name type="scientific">Cytobacillus citreus</name>
    <dbReference type="NCBI Taxonomy" id="2833586"/>
    <lineage>
        <taxon>Bacteria</taxon>
        <taxon>Bacillati</taxon>
        <taxon>Bacillota</taxon>
        <taxon>Bacilli</taxon>
        <taxon>Bacillales</taxon>
        <taxon>Bacillaceae</taxon>
        <taxon>Cytobacillus</taxon>
    </lineage>
</organism>
<gene>
    <name evidence="1" type="ORF">KHA94_15590</name>
</gene>
<keyword evidence="2" id="KW-1185">Reference proteome</keyword>
<reference evidence="1 2" key="1">
    <citation type="submission" date="2021-05" db="EMBL/GenBank/DDBJ databases">
        <title>Novel Bacillus species.</title>
        <authorList>
            <person name="Liu G."/>
        </authorList>
    </citation>
    <scope>NUCLEOTIDE SEQUENCE [LARGE SCALE GENOMIC DNA]</scope>
    <source>
        <strain evidence="1 2">FJAT-49705</strain>
    </source>
</reference>
<proteinExistence type="predicted"/>
<evidence type="ECO:0000313" key="2">
    <source>
        <dbReference type="Proteomes" id="UP000681027"/>
    </source>
</evidence>
<dbReference type="Proteomes" id="UP000681027">
    <property type="component" value="Unassembled WGS sequence"/>
</dbReference>
<comment type="caution">
    <text evidence="1">The sequence shown here is derived from an EMBL/GenBank/DDBJ whole genome shotgun (WGS) entry which is preliminary data.</text>
</comment>
<dbReference type="EMBL" id="JAGYPM010000003">
    <property type="protein sequence ID" value="MBS4191612.1"/>
    <property type="molecule type" value="Genomic_DNA"/>
</dbReference>
<protein>
    <submittedName>
        <fullName evidence="1">Uncharacterized protein</fullName>
    </submittedName>
</protein>
<name>A0ABS5NUV7_9BACI</name>
<evidence type="ECO:0000313" key="1">
    <source>
        <dbReference type="EMBL" id="MBS4191612.1"/>
    </source>
</evidence>
<accession>A0ABS5NUV7</accession>
<sequence length="35" mass="4167">MDYVKNYATGINEYTEHKEAFVKSIFSMRTNDSLY</sequence>
<dbReference type="RefSeq" id="WP_213103036.1">
    <property type="nucleotide sequence ID" value="NZ_JAGYPM010000003.1"/>
</dbReference>